<reference evidence="2 3" key="2">
    <citation type="submission" date="2019-08" db="EMBL/GenBank/DDBJ databases">
        <authorList>
            <person name="Brilhante M."/>
            <person name="Perreten V."/>
        </authorList>
    </citation>
    <scope>NUCLEOTIDE SEQUENCE [LARGE SCALE GENOMIC DNA]</scope>
    <source>
        <strain evidence="2 3">MCP106</strain>
    </source>
</reference>
<evidence type="ECO:0000313" key="3">
    <source>
        <dbReference type="Proteomes" id="UP000324029"/>
    </source>
</evidence>
<keyword evidence="1" id="KW-0732">Signal</keyword>
<evidence type="ECO:0000256" key="1">
    <source>
        <dbReference type="SAM" id="SignalP"/>
    </source>
</evidence>
<sequence>MKPHRRYAEVIKKALSPPLALFCTLLAPLDAMAENCHLSLGQPRIDYGQIRRDGLVETTSVVLATRSLSVNVLCAEPAAMALRFVGAAADGQGFRFGREGHLRLSIKHAQVDGRTVGWSAAHVPGEADGGQLLPGQVLVARAAGMPVVGRRLTAQVDIDTQLPFDALSVRRETHLEARGIFELVSPAVQPSQ</sequence>
<dbReference type="Proteomes" id="UP000324029">
    <property type="component" value="Unassembled WGS sequence"/>
</dbReference>
<accession>A0A5D3G7G9</accession>
<dbReference type="EMBL" id="VSRO01000009">
    <property type="protein sequence ID" value="TYK56449.1"/>
    <property type="molecule type" value="Genomic_DNA"/>
</dbReference>
<feature type="signal peptide" evidence="1">
    <location>
        <begin position="1"/>
        <end position="33"/>
    </location>
</feature>
<proteinExistence type="predicted"/>
<organism evidence="2 3">
    <name type="scientific">Pseudomonas synxantha</name>
    <dbReference type="NCBI Taxonomy" id="47883"/>
    <lineage>
        <taxon>Bacteria</taxon>
        <taxon>Pseudomonadati</taxon>
        <taxon>Pseudomonadota</taxon>
        <taxon>Gammaproteobacteria</taxon>
        <taxon>Pseudomonadales</taxon>
        <taxon>Pseudomonadaceae</taxon>
        <taxon>Pseudomonas</taxon>
    </lineage>
</organism>
<protein>
    <recommendedName>
        <fullName evidence="4">Beta-fimbriae major subunit</fullName>
    </recommendedName>
</protein>
<comment type="caution">
    <text evidence="2">The sequence shown here is derived from an EMBL/GenBank/DDBJ whole genome shotgun (WGS) entry which is preliminary data.</text>
</comment>
<reference evidence="2 3" key="1">
    <citation type="submission" date="2019-08" db="EMBL/GenBank/DDBJ databases">
        <title>Subclass B2 metallo-beta lactamase from Pseudomonas synxantha.</title>
        <authorList>
            <person name="Poirel L."/>
            <person name="Palmieri M."/>
            <person name="Masseron A."/>
            <person name="Perreten V."/>
            <person name="Nordman P."/>
        </authorList>
    </citation>
    <scope>NUCLEOTIDE SEQUENCE [LARGE SCALE GENOMIC DNA]</scope>
    <source>
        <strain evidence="2 3">MCP106</strain>
    </source>
</reference>
<name>A0A5D3G7G9_9PSED</name>
<evidence type="ECO:0000313" key="2">
    <source>
        <dbReference type="EMBL" id="TYK56449.1"/>
    </source>
</evidence>
<evidence type="ECO:0008006" key="4">
    <source>
        <dbReference type="Google" id="ProtNLM"/>
    </source>
</evidence>
<dbReference type="RefSeq" id="WP_148853814.1">
    <property type="nucleotide sequence ID" value="NZ_VSRO01000009.1"/>
</dbReference>
<gene>
    <name evidence="2" type="ORF">FXO26_18930</name>
</gene>
<feature type="chain" id="PRO_5022895587" description="Beta-fimbriae major subunit" evidence="1">
    <location>
        <begin position="34"/>
        <end position="192"/>
    </location>
</feature>
<dbReference type="AlphaFoldDB" id="A0A5D3G7G9"/>